<evidence type="ECO:0000256" key="2">
    <source>
        <dbReference type="ARBA" id="ARBA00023008"/>
    </source>
</evidence>
<dbReference type="Pfam" id="PF07731">
    <property type="entry name" value="Cu-oxidase_2"/>
    <property type="match status" value="1"/>
</dbReference>
<dbReference type="InterPro" id="IPR008972">
    <property type="entry name" value="Cupredoxin"/>
</dbReference>
<evidence type="ECO:0008006" key="11">
    <source>
        <dbReference type="Google" id="ProtNLM"/>
    </source>
</evidence>
<organism evidence="9 10">
    <name type="scientific">Cronartium quercuum f. sp. fusiforme G11</name>
    <dbReference type="NCBI Taxonomy" id="708437"/>
    <lineage>
        <taxon>Eukaryota</taxon>
        <taxon>Fungi</taxon>
        <taxon>Dikarya</taxon>
        <taxon>Basidiomycota</taxon>
        <taxon>Pucciniomycotina</taxon>
        <taxon>Pucciniomycetes</taxon>
        <taxon>Pucciniales</taxon>
        <taxon>Coleosporiaceae</taxon>
        <taxon>Cronartium</taxon>
    </lineage>
</organism>
<sequence>MGHRAWSLTLLCCAGLVFQPETVSASVQDVRAPGKEYVLSSKFEISSTKQTRKFELRVTNTSASPDGFLRHVLAINGQIPGPLIEANEGDRLEITVINELEDPLTIHWHGLYQNGTNWEDGPSGITQCPIPPSGGKYTYIFPLDKQFGTFCNAHHDALKVDGIVGPLIIHSPRDPLKRKIDFDQEIVVLMQDWWHTMSSVIMEQLLTNQGYRGRTTAPSPSSVLMNGVGAWDCRFARTTERCQKTSPPEFNLVAGSKTRFRFINAGARAMFYMSADNHILNVTEADATPVYGPTGIQRVIFHNGQRYSVIVETPLEEAGINFFLRARMNRDCWPWISSDLQDTALAIVRVISPQSQSGTQKSNKELPTTTDWTRPTNETRMDLDPDTLVPIIPVRVPNKVAGSQTLANALGFQPIATREKVRPKSRPTPTPAALRAFRMARRLSSKRRQLKRLVSERLLPLGKNKTTPFVTDLIKTIPAPAGTEPRFYVNNVTAQVLPYQPILQDLARGGSGSVNSTRIASATFHTVDWYDLYLVNMDQGIDHPFHLHGMDMHIVATGKGSPTRENLKKLRYNTENPLRRDTVVISGGSFLVARILTDLPGVWFMVSFAAVVIVQPEKIKQFKIPERTRALCSSKK</sequence>
<dbReference type="Pfam" id="PF00394">
    <property type="entry name" value="Cu-oxidase"/>
    <property type="match status" value="1"/>
</dbReference>
<feature type="domain" description="Plastocyanin-like" evidence="8">
    <location>
        <begin position="58"/>
        <end position="173"/>
    </location>
</feature>
<proteinExistence type="inferred from homology"/>
<feature type="compositionally biased region" description="Polar residues" evidence="4">
    <location>
        <begin position="354"/>
        <end position="376"/>
    </location>
</feature>
<dbReference type="Pfam" id="PF07732">
    <property type="entry name" value="Cu-oxidase_3"/>
    <property type="match status" value="1"/>
</dbReference>
<dbReference type="Gene3D" id="2.60.40.420">
    <property type="entry name" value="Cupredoxins - blue copper proteins"/>
    <property type="match status" value="3"/>
</dbReference>
<keyword evidence="10" id="KW-1185">Reference proteome</keyword>
<evidence type="ECO:0000259" key="7">
    <source>
        <dbReference type="Pfam" id="PF07731"/>
    </source>
</evidence>
<feature type="chain" id="PRO_5040161229" description="Laccase" evidence="5">
    <location>
        <begin position="26"/>
        <end position="636"/>
    </location>
</feature>
<accession>A0A9P6NSN7</accession>
<comment type="caution">
    <text evidence="9">The sequence shown here is derived from an EMBL/GenBank/DDBJ whole genome shotgun (WGS) entry which is preliminary data.</text>
</comment>
<dbReference type="InterPro" id="IPR045087">
    <property type="entry name" value="Cu-oxidase_fam"/>
</dbReference>
<protein>
    <recommendedName>
        <fullName evidence="11">Laccase</fullName>
    </recommendedName>
</protein>
<evidence type="ECO:0000259" key="6">
    <source>
        <dbReference type="Pfam" id="PF00394"/>
    </source>
</evidence>
<dbReference type="InterPro" id="IPR011707">
    <property type="entry name" value="Cu-oxidase-like_N"/>
</dbReference>
<keyword evidence="3" id="KW-0325">Glycoprotein</keyword>
<dbReference type="AlphaFoldDB" id="A0A9P6NSN7"/>
<dbReference type="Proteomes" id="UP000886653">
    <property type="component" value="Unassembled WGS sequence"/>
</dbReference>
<evidence type="ECO:0000256" key="1">
    <source>
        <dbReference type="ARBA" id="ARBA00010609"/>
    </source>
</evidence>
<evidence type="ECO:0000256" key="5">
    <source>
        <dbReference type="SAM" id="SignalP"/>
    </source>
</evidence>
<dbReference type="GO" id="GO:0005507">
    <property type="term" value="F:copper ion binding"/>
    <property type="evidence" value="ECO:0007669"/>
    <property type="project" value="InterPro"/>
</dbReference>
<dbReference type="PANTHER" id="PTHR11709:SF414">
    <property type="entry name" value="ADR239WP"/>
    <property type="match status" value="1"/>
</dbReference>
<dbReference type="CDD" id="cd13883">
    <property type="entry name" value="CuRO_2_Diphenol_Ox"/>
    <property type="match status" value="1"/>
</dbReference>
<evidence type="ECO:0000313" key="9">
    <source>
        <dbReference type="EMBL" id="KAG0151259.1"/>
    </source>
</evidence>
<dbReference type="OrthoDB" id="2121828at2759"/>
<comment type="similarity">
    <text evidence="1">Belongs to the multicopper oxidase family.</text>
</comment>
<feature type="domain" description="Plastocyanin-like" evidence="6">
    <location>
        <begin position="185"/>
        <end position="329"/>
    </location>
</feature>
<evidence type="ECO:0000256" key="3">
    <source>
        <dbReference type="ARBA" id="ARBA00023180"/>
    </source>
</evidence>
<evidence type="ECO:0000256" key="4">
    <source>
        <dbReference type="SAM" id="MobiDB-lite"/>
    </source>
</evidence>
<dbReference type="CDD" id="cd13857">
    <property type="entry name" value="CuRO_1_Diphenol_Ox"/>
    <property type="match status" value="1"/>
</dbReference>
<feature type="region of interest" description="Disordered" evidence="4">
    <location>
        <begin position="354"/>
        <end position="384"/>
    </location>
</feature>
<feature type="domain" description="Plastocyanin-like" evidence="7">
    <location>
        <begin position="518"/>
        <end position="605"/>
    </location>
</feature>
<evidence type="ECO:0000259" key="8">
    <source>
        <dbReference type="Pfam" id="PF07732"/>
    </source>
</evidence>
<keyword evidence="5" id="KW-0732">Signal</keyword>
<evidence type="ECO:0000313" key="10">
    <source>
        <dbReference type="Proteomes" id="UP000886653"/>
    </source>
</evidence>
<feature type="signal peptide" evidence="5">
    <location>
        <begin position="1"/>
        <end position="25"/>
    </location>
</feature>
<dbReference type="InterPro" id="IPR001117">
    <property type="entry name" value="Cu-oxidase_2nd"/>
</dbReference>
<dbReference type="PANTHER" id="PTHR11709">
    <property type="entry name" value="MULTI-COPPER OXIDASE"/>
    <property type="match status" value="1"/>
</dbReference>
<dbReference type="SUPFAM" id="SSF49503">
    <property type="entry name" value="Cupredoxins"/>
    <property type="match status" value="3"/>
</dbReference>
<dbReference type="EMBL" id="MU167214">
    <property type="protein sequence ID" value="KAG0151259.1"/>
    <property type="molecule type" value="Genomic_DNA"/>
</dbReference>
<gene>
    <name evidence="9" type="ORF">CROQUDRAFT_37157</name>
</gene>
<dbReference type="GO" id="GO:0016491">
    <property type="term" value="F:oxidoreductase activity"/>
    <property type="evidence" value="ECO:0007669"/>
    <property type="project" value="InterPro"/>
</dbReference>
<reference evidence="9" key="1">
    <citation type="submission" date="2013-11" db="EMBL/GenBank/DDBJ databases">
        <title>Genome sequence of the fusiform rust pathogen reveals effectors for host alternation and coevolution with pine.</title>
        <authorList>
            <consortium name="DOE Joint Genome Institute"/>
            <person name="Smith K."/>
            <person name="Pendleton A."/>
            <person name="Kubisiak T."/>
            <person name="Anderson C."/>
            <person name="Salamov A."/>
            <person name="Aerts A."/>
            <person name="Riley R."/>
            <person name="Clum A."/>
            <person name="Lindquist E."/>
            <person name="Ence D."/>
            <person name="Campbell M."/>
            <person name="Kronenberg Z."/>
            <person name="Feau N."/>
            <person name="Dhillon B."/>
            <person name="Hamelin R."/>
            <person name="Burleigh J."/>
            <person name="Smith J."/>
            <person name="Yandell M."/>
            <person name="Nelson C."/>
            <person name="Grigoriev I."/>
            <person name="Davis J."/>
        </authorList>
    </citation>
    <scope>NUCLEOTIDE SEQUENCE</scope>
    <source>
        <strain evidence="9">G11</strain>
    </source>
</reference>
<dbReference type="InterPro" id="IPR011706">
    <property type="entry name" value="Cu-oxidase_C"/>
</dbReference>
<name>A0A9P6NSN7_9BASI</name>
<keyword evidence="2" id="KW-0186">Copper</keyword>